<evidence type="ECO:0000313" key="3">
    <source>
        <dbReference type="Proteomes" id="UP000316759"/>
    </source>
</evidence>
<keyword evidence="1" id="KW-1133">Transmembrane helix</keyword>
<accession>A0A504YLJ4</accession>
<proteinExistence type="predicted"/>
<dbReference type="AlphaFoldDB" id="A0A504YLJ4"/>
<feature type="transmembrane region" description="Helical" evidence="1">
    <location>
        <begin position="23"/>
        <end position="46"/>
    </location>
</feature>
<protein>
    <submittedName>
        <fullName evidence="2">Uncharacterized protein</fullName>
    </submittedName>
</protein>
<dbReference type="OrthoDB" id="1733656at2759"/>
<dbReference type="Proteomes" id="UP000316759">
    <property type="component" value="Unassembled WGS sequence"/>
</dbReference>
<keyword evidence="1" id="KW-0472">Membrane</keyword>
<dbReference type="EMBL" id="SUNJ01007252">
    <property type="protein sequence ID" value="TPP62163.1"/>
    <property type="molecule type" value="Genomic_DNA"/>
</dbReference>
<organism evidence="2 3">
    <name type="scientific">Fasciola gigantica</name>
    <name type="common">Giant liver fluke</name>
    <dbReference type="NCBI Taxonomy" id="46835"/>
    <lineage>
        <taxon>Eukaryota</taxon>
        <taxon>Metazoa</taxon>
        <taxon>Spiralia</taxon>
        <taxon>Lophotrochozoa</taxon>
        <taxon>Platyhelminthes</taxon>
        <taxon>Trematoda</taxon>
        <taxon>Digenea</taxon>
        <taxon>Plagiorchiida</taxon>
        <taxon>Echinostomata</taxon>
        <taxon>Echinostomatoidea</taxon>
        <taxon>Fasciolidae</taxon>
        <taxon>Fasciola</taxon>
    </lineage>
</organism>
<sequence>MARDSSRSYPRHLLRGEGSTSDIMSTLVVSALASGCLGMVIGWFIARRMTTPPVSANVGKYWGQKRTIYRPLPGKTKMVLVVRNDLNMGLASDIDKITGHLKLF</sequence>
<evidence type="ECO:0000313" key="2">
    <source>
        <dbReference type="EMBL" id="TPP62163.1"/>
    </source>
</evidence>
<name>A0A504YLJ4_FASGI</name>
<gene>
    <name evidence="2" type="ORF">FGIG_01158</name>
</gene>
<keyword evidence="1" id="KW-0812">Transmembrane</keyword>
<evidence type="ECO:0000256" key="1">
    <source>
        <dbReference type="SAM" id="Phobius"/>
    </source>
</evidence>
<reference evidence="2 3" key="1">
    <citation type="submission" date="2019-04" db="EMBL/GenBank/DDBJ databases">
        <title>Annotation for the trematode Fasciola gigantica.</title>
        <authorList>
            <person name="Choi Y.-J."/>
        </authorList>
    </citation>
    <scope>NUCLEOTIDE SEQUENCE [LARGE SCALE GENOMIC DNA]</scope>
    <source>
        <strain evidence="2">Uganda_cow_1</strain>
    </source>
</reference>
<comment type="caution">
    <text evidence="2">The sequence shown here is derived from an EMBL/GenBank/DDBJ whole genome shotgun (WGS) entry which is preliminary data.</text>
</comment>
<keyword evidence="3" id="KW-1185">Reference proteome</keyword>